<evidence type="ECO:0000256" key="3">
    <source>
        <dbReference type="ARBA" id="ARBA00022833"/>
    </source>
</evidence>
<dbReference type="SMART" id="SM00980">
    <property type="entry name" value="THAP"/>
    <property type="match status" value="1"/>
</dbReference>
<keyword evidence="2 5" id="KW-0863">Zinc-finger</keyword>
<dbReference type="EMBL" id="JADWDJ010000021">
    <property type="protein sequence ID" value="KAG5264187.1"/>
    <property type="molecule type" value="Genomic_DNA"/>
</dbReference>
<feature type="compositionally biased region" description="Basic residues" evidence="7">
    <location>
        <begin position="107"/>
        <end position="116"/>
    </location>
</feature>
<evidence type="ECO:0000256" key="5">
    <source>
        <dbReference type="PROSITE-ProRule" id="PRU00309"/>
    </source>
</evidence>
<evidence type="ECO:0000259" key="8">
    <source>
        <dbReference type="PROSITE" id="PS50950"/>
    </source>
</evidence>
<evidence type="ECO:0000256" key="7">
    <source>
        <dbReference type="SAM" id="MobiDB-lite"/>
    </source>
</evidence>
<dbReference type="SMART" id="SM00692">
    <property type="entry name" value="DM3"/>
    <property type="match status" value="1"/>
</dbReference>
<evidence type="ECO:0000256" key="4">
    <source>
        <dbReference type="ARBA" id="ARBA00023125"/>
    </source>
</evidence>
<comment type="similarity">
    <text evidence="6">Belongs to the THAP1 family.</text>
</comment>
<keyword evidence="6" id="KW-0175">Coiled coil</keyword>
<keyword evidence="6" id="KW-0804">Transcription</keyword>
<dbReference type="GO" id="GO:0003700">
    <property type="term" value="F:DNA-binding transcription factor activity"/>
    <property type="evidence" value="ECO:0007669"/>
    <property type="project" value="UniProtKB-UniRule"/>
</dbReference>
<dbReference type="GO" id="GO:0001935">
    <property type="term" value="P:endothelial cell proliferation"/>
    <property type="evidence" value="ECO:0007669"/>
    <property type="project" value="UniProtKB-UniRule"/>
</dbReference>
<keyword evidence="1" id="KW-0479">Metal-binding</keyword>
<dbReference type="InterPro" id="IPR006612">
    <property type="entry name" value="THAP_Znf"/>
</dbReference>
<keyword evidence="6" id="KW-0805">Transcription regulation</keyword>
<name>A0AAV6FSU3_9TELE</name>
<keyword evidence="10" id="KW-1185">Reference proteome</keyword>
<evidence type="ECO:0000256" key="1">
    <source>
        <dbReference type="ARBA" id="ARBA00022723"/>
    </source>
</evidence>
<dbReference type="SUPFAM" id="SSF57716">
    <property type="entry name" value="Glucocorticoid receptor-like (DNA-binding domain)"/>
    <property type="match status" value="1"/>
</dbReference>
<dbReference type="AlphaFoldDB" id="A0AAV6FSU3"/>
<protein>
    <recommendedName>
        <fullName evidence="6">THAP domain-containing protein 1</fullName>
    </recommendedName>
</protein>
<dbReference type="GO" id="GO:0043565">
    <property type="term" value="F:sequence-specific DNA binding"/>
    <property type="evidence" value="ECO:0007669"/>
    <property type="project" value="UniProtKB-UniRule"/>
</dbReference>
<dbReference type="PANTHER" id="PTHR46600:SF11">
    <property type="entry name" value="THAP DOMAIN-CONTAINING PROTEIN 10"/>
    <property type="match status" value="1"/>
</dbReference>
<dbReference type="InterPro" id="IPR026516">
    <property type="entry name" value="THAP1/10"/>
</dbReference>
<keyword evidence="6" id="KW-0539">Nucleus</keyword>
<dbReference type="PROSITE" id="PS50950">
    <property type="entry name" value="ZF_THAP"/>
    <property type="match status" value="1"/>
</dbReference>
<evidence type="ECO:0000256" key="6">
    <source>
        <dbReference type="RuleBase" id="RU369073"/>
    </source>
</evidence>
<gene>
    <name evidence="9" type="ORF">AALO_G00273140</name>
</gene>
<reference evidence="9" key="1">
    <citation type="submission" date="2020-10" db="EMBL/GenBank/DDBJ databases">
        <title>Chromosome-scale genome assembly of the Allis shad, Alosa alosa.</title>
        <authorList>
            <person name="Margot Z."/>
            <person name="Christophe K."/>
            <person name="Cabau C."/>
            <person name="Louis A."/>
            <person name="Berthelot C."/>
            <person name="Parey E."/>
            <person name="Roest Crollius H."/>
            <person name="Montfort J."/>
            <person name="Robinson-Rechavi M."/>
            <person name="Bucao C."/>
            <person name="Bouchez O."/>
            <person name="Gislard M."/>
            <person name="Lluch J."/>
            <person name="Milhes M."/>
            <person name="Lampietro C."/>
            <person name="Lopez Roques C."/>
            <person name="Donnadieu C."/>
            <person name="Braasch I."/>
            <person name="Desvignes T."/>
            <person name="Postlethwait J."/>
            <person name="Bobe J."/>
            <person name="Guiguen Y."/>
        </authorList>
    </citation>
    <scope>NUCLEOTIDE SEQUENCE</scope>
    <source>
        <strain evidence="9">M-15738</strain>
        <tissue evidence="9">Blood</tissue>
    </source>
</reference>
<evidence type="ECO:0000256" key="2">
    <source>
        <dbReference type="ARBA" id="ARBA00022771"/>
    </source>
</evidence>
<keyword evidence="4 5" id="KW-0238">DNA-binding</keyword>
<dbReference type="GO" id="GO:0005654">
    <property type="term" value="C:nucleoplasm"/>
    <property type="evidence" value="ECO:0007669"/>
    <property type="project" value="UniProtKB-SubCell"/>
</dbReference>
<dbReference type="GO" id="GO:0008270">
    <property type="term" value="F:zinc ion binding"/>
    <property type="evidence" value="ECO:0007669"/>
    <property type="project" value="UniProtKB-KW"/>
</dbReference>
<dbReference type="Pfam" id="PF05485">
    <property type="entry name" value="THAP"/>
    <property type="match status" value="1"/>
</dbReference>
<dbReference type="PANTHER" id="PTHR46600">
    <property type="entry name" value="THAP DOMAIN-CONTAINING"/>
    <property type="match status" value="1"/>
</dbReference>
<comment type="caution">
    <text evidence="9">The sequence shown here is derived from an EMBL/GenBank/DDBJ whole genome shotgun (WGS) entry which is preliminary data.</text>
</comment>
<feature type="non-terminal residue" evidence="9">
    <location>
        <position position="134"/>
    </location>
</feature>
<comment type="function">
    <text evidence="6">DNA-binding transcription regulator that regulates endothelial cell proliferation and G1/S cell-cycle progression. Specifically binds the 5'-[AT]NTNN[GT]GGCA[AGT]-3' core DNA sequence and acts by modulating expression of pRB-E2F cell-cycle target genes.</text>
</comment>
<evidence type="ECO:0000313" key="9">
    <source>
        <dbReference type="EMBL" id="KAG5264187.1"/>
    </source>
</evidence>
<feature type="domain" description="THAP-type" evidence="8">
    <location>
        <begin position="1"/>
        <end position="87"/>
    </location>
</feature>
<comment type="subcellular location">
    <subcellularLocation>
        <location evidence="6">Nucleus</location>
        <location evidence="6">Nucleoplasm</location>
    </subcellularLocation>
</comment>
<evidence type="ECO:0000313" key="10">
    <source>
        <dbReference type="Proteomes" id="UP000823561"/>
    </source>
</evidence>
<keyword evidence="3" id="KW-0862">Zinc</keyword>
<keyword evidence="6" id="KW-0131">Cell cycle</keyword>
<sequence length="134" mass="15422">MVDYCCAPGCQNSRGKTKTKGKSFYRIPKDPERRNKWIAAIKRARGVLNKTERWEPTSNGFRLCSDHFISGAKSENPLSPDYIPSIFEHTSTAEKKRRNMLLDTFSRRQKAKRQRRAQPEKSSAAPVHWPVTSL</sequence>
<dbReference type="Proteomes" id="UP000823561">
    <property type="component" value="Chromosome 21"/>
</dbReference>
<accession>A0AAV6FSU3</accession>
<proteinExistence type="inferred from homology"/>
<organism evidence="9 10">
    <name type="scientific">Alosa alosa</name>
    <name type="common">allis shad</name>
    <dbReference type="NCBI Taxonomy" id="278164"/>
    <lineage>
        <taxon>Eukaryota</taxon>
        <taxon>Metazoa</taxon>
        <taxon>Chordata</taxon>
        <taxon>Craniata</taxon>
        <taxon>Vertebrata</taxon>
        <taxon>Euteleostomi</taxon>
        <taxon>Actinopterygii</taxon>
        <taxon>Neopterygii</taxon>
        <taxon>Teleostei</taxon>
        <taxon>Clupei</taxon>
        <taxon>Clupeiformes</taxon>
        <taxon>Clupeoidei</taxon>
        <taxon>Clupeidae</taxon>
        <taxon>Alosa</taxon>
    </lineage>
</organism>
<feature type="region of interest" description="Disordered" evidence="7">
    <location>
        <begin position="105"/>
        <end position="134"/>
    </location>
</feature>